<organism evidence="2 3">
    <name type="scientific">Phyllobacterium ifriqiyense</name>
    <dbReference type="NCBI Taxonomy" id="314238"/>
    <lineage>
        <taxon>Bacteria</taxon>
        <taxon>Pseudomonadati</taxon>
        <taxon>Pseudomonadota</taxon>
        <taxon>Alphaproteobacteria</taxon>
        <taxon>Hyphomicrobiales</taxon>
        <taxon>Phyllobacteriaceae</taxon>
        <taxon>Phyllobacterium</taxon>
    </lineage>
</organism>
<dbReference type="RefSeq" id="WP_307279725.1">
    <property type="nucleotide sequence ID" value="NZ_JAUSZT010000003.1"/>
</dbReference>
<sequence length="350" mass="40104">MTNPYVGIKDYQLWRRSVARVETHLFDPVENPRYKIDSSMKIATAGSCFAQHISRQMQRIGFHYLIAESGEDLPPQERISRNFGVFSARYGNLYTARQLLQLFEEVFEGRTPLETAWRRKDGKFVDPFRPLIEPDGYETEEAVREARRAHLKAVKSVFLDSDVFVFTLGLTEAWRSRSDGSVFPLAPGVSAGAYDAEKYEFINFNVADVDMDMTLFLEKLKAVNPRVKVLLTVSPVPLVATYEDRSVLVSTTYSKSVLRVVAEQMLARFDWVDYFPSYEIITGSYAGGLYYEDDYREVNSIGVAHAMRCFVKNYVSQPEEEKTAATMLPLPEAPQRNVICDEREIEMMRP</sequence>
<accession>A0ABU0S7F4</accession>
<protein>
    <recommendedName>
        <fullName evidence="1">GSCFA domain-containing protein</fullName>
    </recommendedName>
</protein>
<comment type="caution">
    <text evidence="2">The sequence shown here is derived from an EMBL/GenBank/DDBJ whole genome shotgun (WGS) entry which is preliminary data.</text>
</comment>
<dbReference type="Proteomes" id="UP001237780">
    <property type="component" value="Unassembled WGS sequence"/>
</dbReference>
<evidence type="ECO:0000259" key="1">
    <source>
        <dbReference type="Pfam" id="PF08885"/>
    </source>
</evidence>
<feature type="domain" description="GSCFA" evidence="1">
    <location>
        <begin position="41"/>
        <end position="310"/>
    </location>
</feature>
<dbReference type="Pfam" id="PF08885">
    <property type="entry name" value="GSCFA"/>
    <property type="match status" value="1"/>
</dbReference>
<name>A0ABU0S7F4_9HYPH</name>
<keyword evidence="3" id="KW-1185">Reference proteome</keyword>
<proteinExistence type="predicted"/>
<reference evidence="2 3" key="1">
    <citation type="submission" date="2023-07" db="EMBL/GenBank/DDBJ databases">
        <title>Comparative genomics of wheat-associated soil bacteria to identify genetic determinants of phenazine resistance.</title>
        <authorList>
            <person name="Mouncey N."/>
        </authorList>
    </citation>
    <scope>NUCLEOTIDE SEQUENCE [LARGE SCALE GENOMIC DNA]</scope>
    <source>
        <strain evidence="2 3">W4I11</strain>
    </source>
</reference>
<dbReference type="EMBL" id="JAUSZT010000003">
    <property type="protein sequence ID" value="MDQ0996675.1"/>
    <property type="molecule type" value="Genomic_DNA"/>
</dbReference>
<evidence type="ECO:0000313" key="3">
    <source>
        <dbReference type="Proteomes" id="UP001237780"/>
    </source>
</evidence>
<gene>
    <name evidence="2" type="ORF">QFZ34_001857</name>
</gene>
<evidence type="ECO:0000313" key="2">
    <source>
        <dbReference type="EMBL" id="MDQ0996675.1"/>
    </source>
</evidence>
<dbReference type="InterPro" id="IPR014982">
    <property type="entry name" value="GSCFA"/>
</dbReference>